<dbReference type="InterPro" id="IPR036434">
    <property type="entry name" value="Beta_cellobiohydrolase_sf"/>
</dbReference>
<evidence type="ECO:0000256" key="2">
    <source>
        <dbReference type="PIRSR" id="PIRSR001100-2"/>
    </source>
</evidence>
<proteinExistence type="inferred from homology"/>
<sequence>MFGTNTGPLRRAACAVSAAGLLSVALGGCFGTGKPGGSQGKGGGSSSPQSTSTAGAPFWVNPDTPAARQTAQWRKDGREGDAELLERIAGRPVAEWIGQDDAGQRARRYTEAAARDGRVPVLVLYNIPHRDCGQYSQGGAADGAAYRAWADEVAAGIGDREALVVLEPDALTHIVDGCTPAEFHDERYALLTHAVDTLGALPRVRVYLDAGNAGWVTDPARLAGPLRAAGIAGADGFALNTSNFYTTAANTAYGRKLSARLGGEHFVIDTSRNGRGPLDGAHDEAWCNPPGRGLGSPPTTDTGDELVDAYLWIKRPGDSDGTCKGGPRAGDWWPEYALGLARRAAS</sequence>
<keyword evidence="3" id="KW-0326">Glycosidase</keyword>
<accession>A0A239J8K0</accession>
<dbReference type="GO" id="GO:0004553">
    <property type="term" value="F:hydrolase activity, hydrolyzing O-glycosyl compounds"/>
    <property type="evidence" value="ECO:0007669"/>
    <property type="project" value="InterPro"/>
</dbReference>
<evidence type="ECO:0000313" key="5">
    <source>
        <dbReference type="EMBL" id="SNT00984.1"/>
    </source>
</evidence>
<dbReference type="InterPro" id="IPR016288">
    <property type="entry name" value="Beta_cellobiohydrolase"/>
</dbReference>
<dbReference type="EMBL" id="FZOF01000012">
    <property type="protein sequence ID" value="SNT00984.1"/>
    <property type="molecule type" value="Genomic_DNA"/>
</dbReference>
<organism evidence="5 6">
    <name type="scientific">Actinacidiphila glaucinigra</name>
    <dbReference type="NCBI Taxonomy" id="235986"/>
    <lineage>
        <taxon>Bacteria</taxon>
        <taxon>Bacillati</taxon>
        <taxon>Actinomycetota</taxon>
        <taxon>Actinomycetes</taxon>
        <taxon>Kitasatosporales</taxon>
        <taxon>Streptomycetaceae</taxon>
        <taxon>Actinacidiphila</taxon>
    </lineage>
</organism>
<keyword evidence="3" id="KW-0136">Cellulose degradation</keyword>
<feature type="active site" description="Proton acceptor" evidence="1">
    <location>
        <position position="320"/>
    </location>
</feature>
<dbReference type="Gene3D" id="3.20.20.40">
    <property type="entry name" value="1, 4-beta cellobiohydrolase"/>
    <property type="match status" value="1"/>
</dbReference>
<keyword evidence="3" id="KW-0624">Polysaccharide degradation</keyword>
<feature type="binding site" evidence="2">
    <location>
        <position position="96"/>
    </location>
    <ligand>
        <name>substrate</name>
    </ligand>
</feature>
<dbReference type="OrthoDB" id="309899at2"/>
<feature type="region of interest" description="Disordered" evidence="4">
    <location>
        <begin position="35"/>
        <end position="67"/>
    </location>
</feature>
<feature type="active site" description="Proton donor" evidence="1">
    <location>
        <position position="169"/>
    </location>
</feature>
<reference evidence="5 6" key="1">
    <citation type="submission" date="2017-06" db="EMBL/GenBank/DDBJ databases">
        <authorList>
            <person name="Kim H.J."/>
            <person name="Triplett B.A."/>
        </authorList>
    </citation>
    <scope>NUCLEOTIDE SEQUENCE [LARGE SCALE GENOMIC DNA]</scope>
    <source>
        <strain evidence="5 6">CGMCC 4.1858</strain>
    </source>
</reference>
<gene>
    <name evidence="5" type="ORF">SAMN05216252_11289</name>
</gene>
<feature type="chain" id="PRO_5039740649" description="Glucanase" evidence="3">
    <location>
        <begin position="28"/>
        <end position="346"/>
    </location>
</feature>
<dbReference type="Proteomes" id="UP000198280">
    <property type="component" value="Unassembled WGS sequence"/>
</dbReference>
<evidence type="ECO:0000313" key="6">
    <source>
        <dbReference type="Proteomes" id="UP000198280"/>
    </source>
</evidence>
<comment type="similarity">
    <text evidence="3">Belongs to the glycosyl hydrolase family 6.</text>
</comment>
<dbReference type="GO" id="GO:0030245">
    <property type="term" value="P:cellulose catabolic process"/>
    <property type="evidence" value="ECO:0007669"/>
    <property type="project" value="UniProtKB-KW"/>
</dbReference>
<feature type="compositionally biased region" description="Low complexity" evidence="4">
    <location>
        <begin position="46"/>
        <end position="57"/>
    </location>
</feature>
<feature type="binding site" evidence="2">
    <location>
        <position position="314"/>
    </location>
    <ligand>
        <name>substrate</name>
    </ligand>
</feature>
<name>A0A239J8K0_9ACTN</name>
<dbReference type="PANTHER" id="PTHR34876:SF4">
    <property type="entry name" value="1,4-BETA-D-GLUCAN CELLOBIOHYDROLASE C-RELATED"/>
    <property type="match status" value="1"/>
</dbReference>
<evidence type="ECO:0000256" key="1">
    <source>
        <dbReference type="PIRSR" id="PIRSR001100-1"/>
    </source>
</evidence>
<keyword evidence="3" id="KW-0378">Hydrolase</keyword>
<evidence type="ECO:0000256" key="4">
    <source>
        <dbReference type="SAM" id="MobiDB-lite"/>
    </source>
</evidence>
<dbReference type="PANTHER" id="PTHR34876">
    <property type="match status" value="1"/>
</dbReference>
<feature type="signal peptide" evidence="3">
    <location>
        <begin position="1"/>
        <end position="27"/>
    </location>
</feature>
<keyword evidence="3" id="KW-0119">Carbohydrate metabolism</keyword>
<keyword evidence="3" id="KW-0732">Signal</keyword>
<feature type="binding site" evidence="2">
    <location>
        <position position="243"/>
    </location>
    <ligand>
        <name>substrate</name>
    </ligand>
</feature>
<protein>
    <recommendedName>
        <fullName evidence="3">Glucanase</fullName>
        <ecNumber evidence="3">3.2.1.-</ecNumber>
    </recommendedName>
</protein>
<dbReference type="SUPFAM" id="SSF51989">
    <property type="entry name" value="Glycosyl hydrolases family 6, cellulases"/>
    <property type="match status" value="1"/>
</dbReference>
<feature type="compositionally biased region" description="Gly residues" evidence="4">
    <location>
        <begin position="35"/>
        <end position="45"/>
    </location>
</feature>
<dbReference type="PIRSF" id="PIRSF001100">
    <property type="entry name" value="Beta_cellobiohydrolase"/>
    <property type="match status" value="1"/>
</dbReference>
<dbReference type="Pfam" id="PF01341">
    <property type="entry name" value="Glyco_hydro_6"/>
    <property type="match status" value="1"/>
</dbReference>
<dbReference type="AlphaFoldDB" id="A0A239J8K0"/>
<feature type="binding site" evidence="2">
    <location>
        <position position="215"/>
    </location>
    <ligand>
        <name>substrate</name>
    </ligand>
</feature>
<evidence type="ECO:0000256" key="3">
    <source>
        <dbReference type="RuleBase" id="RU361186"/>
    </source>
</evidence>
<feature type="binding site" evidence="2">
    <location>
        <position position="286"/>
    </location>
    <ligand>
        <name>substrate</name>
    </ligand>
</feature>
<dbReference type="RefSeq" id="WP_089225859.1">
    <property type="nucleotide sequence ID" value="NZ_FZOF01000012.1"/>
</dbReference>
<dbReference type="PRINTS" id="PR00733">
    <property type="entry name" value="GLHYDRLASE6"/>
</dbReference>
<keyword evidence="6" id="KW-1185">Reference proteome</keyword>
<dbReference type="EC" id="3.2.1.-" evidence="3"/>